<organism evidence="1 2">
    <name type="scientific">Pycnococcus provasolii</name>
    <dbReference type="NCBI Taxonomy" id="41880"/>
    <lineage>
        <taxon>Eukaryota</taxon>
        <taxon>Viridiplantae</taxon>
        <taxon>Chlorophyta</taxon>
        <taxon>Pseudoscourfieldiophyceae</taxon>
        <taxon>Pseudoscourfieldiales</taxon>
        <taxon>Pycnococcaceae</taxon>
        <taxon>Pycnococcus</taxon>
    </lineage>
</organism>
<dbReference type="AlphaFoldDB" id="A0A830HA80"/>
<reference evidence="1" key="1">
    <citation type="submission" date="2020-10" db="EMBL/GenBank/DDBJ databases">
        <title>Unveiling of a novel bifunctional photoreceptor, Dualchrome1, isolated from a cosmopolitan green alga.</title>
        <authorList>
            <person name="Suzuki S."/>
            <person name="Kawachi M."/>
        </authorList>
    </citation>
    <scope>NUCLEOTIDE SEQUENCE</scope>
    <source>
        <strain evidence="1">NIES 2893</strain>
    </source>
</reference>
<proteinExistence type="predicted"/>
<evidence type="ECO:0000313" key="2">
    <source>
        <dbReference type="Proteomes" id="UP000660262"/>
    </source>
</evidence>
<evidence type="ECO:0000313" key="1">
    <source>
        <dbReference type="EMBL" id="GHP03648.1"/>
    </source>
</evidence>
<dbReference type="EMBL" id="BNJQ01000006">
    <property type="protein sequence ID" value="GHP03648.1"/>
    <property type="molecule type" value="Genomic_DNA"/>
</dbReference>
<name>A0A830HA80_9CHLO</name>
<accession>A0A830HA80</accession>
<protein>
    <submittedName>
        <fullName evidence="1">Uncharacterized protein</fullName>
    </submittedName>
</protein>
<dbReference type="Proteomes" id="UP000660262">
    <property type="component" value="Unassembled WGS sequence"/>
</dbReference>
<sequence length="206" mass="23124">MHPLQPLPRAHEAATPFVTSNLPDVEARNLETNNEKQVTWVDKKTQEVLGYGACWFPGLPSRPPGNNPNANSWTAKALFHADHAVAPVPRLVVTFKSYEPTAMDAAMDLVADAANAIEGCYLVSRERKKRDKKYFALNRSPFAVGAKKDKFVIILQKGMVKIVATDNARFEALVYVLKHQQYRSTRVKLELSYSSRLPIEMIADEK</sequence>
<comment type="caution">
    <text evidence="1">The sequence shown here is derived from an EMBL/GenBank/DDBJ whole genome shotgun (WGS) entry which is preliminary data.</text>
</comment>
<gene>
    <name evidence="1" type="ORF">PPROV_000240300</name>
</gene>
<keyword evidence="2" id="KW-1185">Reference proteome</keyword>